<evidence type="ECO:0000313" key="2">
    <source>
        <dbReference type="EMBL" id="KAG1530929.1"/>
    </source>
</evidence>
<comment type="caution">
    <text evidence="2">The sequence shown here is derived from an EMBL/GenBank/DDBJ whole genome shotgun (WGS) entry which is preliminary data.</text>
</comment>
<dbReference type="AlphaFoldDB" id="A0A9P6XSA2"/>
<dbReference type="EMBL" id="JAANIU010011597">
    <property type="protein sequence ID" value="KAG1530929.1"/>
    <property type="molecule type" value="Genomic_DNA"/>
</dbReference>
<keyword evidence="3" id="KW-1185">Reference proteome</keyword>
<feature type="region of interest" description="Disordered" evidence="1">
    <location>
        <begin position="1"/>
        <end position="68"/>
    </location>
</feature>
<accession>A0A9P6XSA2</accession>
<dbReference type="Proteomes" id="UP000740926">
    <property type="component" value="Unassembled WGS sequence"/>
</dbReference>
<protein>
    <submittedName>
        <fullName evidence="2">Uncharacterized protein</fullName>
    </submittedName>
</protein>
<organism evidence="2 3">
    <name type="scientific">Rhizopus delemar</name>
    <dbReference type="NCBI Taxonomy" id="936053"/>
    <lineage>
        <taxon>Eukaryota</taxon>
        <taxon>Fungi</taxon>
        <taxon>Fungi incertae sedis</taxon>
        <taxon>Mucoromycota</taxon>
        <taxon>Mucoromycotina</taxon>
        <taxon>Mucoromycetes</taxon>
        <taxon>Mucorales</taxon>
        <taxon>Mucorineae</taxon>
        <taxon>Rhizopodaceae</taxon>
        <taxon>Rhizopus</taxon>
    </lineage>
</organism>
<evidence type="ECO:0000256" key="1">
    <source>
        <dbReference type="SAM" id="MobiDB-lite"/>
    </source>
</evidence>
<gene>
    <name evidence="2" type="ORF">G6F50_016999</name>
</gene>
<name>A0A9P6XSA2_9FUNG</name>
<proteinExistence type="predicted"/>
<evidence type="ECO:0000313" key="3">
    <source>
        <dbReference type="Proteomes" id="UP000740926"/>
    </source>
</evidence>
<reference evidence="2 3" key="1">
    <citation type="journal article" date="2020" name="Microb. Genom.">
        <title>Genetic diversity of clinical and environmental Mucorales isolates obtained from an investigation of mucormycosis cases among solid organ transplant recipients.</title>
        <authorList>
            <person name="Nguyen M.H."/>
            <person name="Kaul D."/>
            <person name="Muto C."/>
            <person name="Cheng S.J."/>
            <person name="Richter R.A."/>
            <person name="Bruno V.M."/>
            <person name="Liu G."/>
            <person name="Beyhan S."/>
            <person name="Sundermann A.J."/>
            <person name="Mounaud S."/>
            <person name="Pasculle A.W."/>
            <person name="Nierman W.C."/>
            <person name="Driscoll E."/>
            <person name="Cumbie R."/>
            <person name="Clancy C.J."/>
            <person name="Dupont C.L."/>
        </authorList>
    </citation>
    <scope>NUCLEOTIDE SEQUENCE [LARGE SCALE GENOMIC DNA]</scope>
    <source>
        <strain evidence="2 3">GL24</strain>
    </source>
</reference>
<sequence>MLAEDMIGGVEDEGTAGSGIGTLGGHGSTPCVDGGGSEPFPAEWAPTPLPDQKNARMPNATPRPGSGE</sequence>
<feature type="compositionally biased region" description="Gly residues" evidence="1">
    <location>
        <begin position="16"/>
        <end position="37"/>
    </location>
</feature>